<reference evidence="1" key="1">
    <citation type="submission" date="2018-08" db="EMBL/GenBank/DDBJ databases">
        <authorList>
            <person name="Rossello M."/>
        </authorList>
    </citation>
    <scope>NUCLEOTIDE SEQUENCE [LARGE SCALE GENOMIC DNA]</scope>
    <source>
        <strain evidence="1">cv. Chinese Spring</strain>
    </source>
</reference>
<dbReference type="Gramene" id="TraesJUL1D03G00450510.1">
    <property type="protein sequence ID" value="TraesJUL1D03G00450510.1"/>
    <property type="gene ID" value="TraesJUL1D03G00450510"/>
</dbReference>
<organism evidence="1">
    <name type="scientific">Triticum aestivum</name>
    <name type="common">Wheat</name>
    <dbReference type="NCBI Taxonomy" id="4565"/>
    <lineage>
        <taxon>Eukaryota</taxon>
        <taxon>Viridiplantae</taxon>
        <taxon>Streptophyta</taxon>
        <taxon>Embryophyta</taxon>
        <taxon>Tracheophyta</taxon>
        <taxon>Spermatophyta</taxon>
        <taxon>Magnoliopsida</taxon>
        <taxon>Liliopsida</taxon>
        <taxon>Poales</taxon>
        <taxon>Poaceae</taxon>
        <taxon>BOP clade</taxon>
        <taxon>Pooideae</taxon>
        <taxon>Triticodae</taxon>
        <taxon>Triticeae</taxon>
        <taxon>Triticinae</taxon>
        <taxon>Triticum</taxon>
    </lineage>
</organism>
<dbReference type="Gramene" id="TraesNOR1D03G00454910.1">
    <property type="protein sequence ID" value="TraesNOR1D03G00454910.1"/>
    <property type="gene ID" value="TraesNOR1D03G00454910"/>
</dbReference>
<dbReference type="Gramene" id="TraesLDM1D03G00449510.1">
    <property type="protein sequence ID" value="TraesLDM1D03G00449510.1"/>
    <property type="gene ID" value="TraesLDM1D03G00449510"/>
</dbReference>
<dbReference type="EnsemblPlants" id="TraesCS1D02G116200.1">
    <property type="protein sequence ID" value="TraesCS1D02G116200.1"/>
    <property type="gene ID" value="TraesCS1D02G116200"/>
</dbReference>
<evidence type="ECO:0000313" key="1">
    <source>
        <dbReference type="EnsemblPlants" id="TraesCS1D02G116200.1"/>
    </source>
</evidence>
<dbReference type="Gramene" id="TraesLAC1D03G00451140.1">
    <property type="protein sequence ID" value="TraesLAC1D03G00451140.1"/>
    <property type="gene ID" value="TraesLAC1D03G00451140"/>
</dbReference>
<dbReference type="Gramene" id="TraesPARA_EIv1.0_0253410.1">
    <property type="protein sequence ID" value="TraesPARA_EIv1.0_0253410.1.CDS"/>
    <property type="gene ID" value="TraesPARA_EIv1.0_0253410"/>
</dbReference>
<proteinExistence type="predicted"/>
<dbReference type="Proteomes" id="UP000019116">
    <property type="component" value="Chromosome 1D"/>
</dbReference>
<dbReference type="Gramene" id="TraesARI1D03G00453220.1">
    <property type="protein sequence ID" value="TraesARI1D03G00453220.1"/>
    <property type="gene ID" value="TraesARI1D03G00453220"/>
</dbReference>
<dbReference type="Gramene" id="TraesCAD_scaffold_054446_01G000200.1">
    <property type="protein sequence ID" value="TraesCAD_scaffold_054446_01G000200.1"/>
    <property type="gene ID" value="TraesCAD_scaffold_054446_01G000200"/>
</dbReference>
<protein>
    <submittedName>
        <fullName evidence="1">Uncharacterized protein</fullName>
    </submittedName>
</protein>
<dbReference type="Gramene" id="TraesWEE_scaffold_076852_01G000200.1">
    <property type="protein sequence ID" value="TraesWEE_scaffold_076852_01G000200.1"/>
    <property type="gene ID" value="TraesWEE_scaffold_076852_01G000200"/>
</dbReference>
<name>A0A3B5ZSD0_WHEAT</name>
<dbReference type="AlphaFoldDB" id="A0A3B5ZSD0"/>
<keyword evidence="2" id="KW-1185">Reference proteome</keyword>
<dbReference type="Gramene" id="TraesSTA1D03G00446660.1">
    <property type="protein sequence ID" value="TraesSTA1D03G00446660.1"/>
    <property type="gene ID" value="TraesSTA1D03G00446660"/>
</dbReference>
<dbReference type="Gramene" id="TraesCS1D03G0275500.1">
    <property type="protein sequence ID" value="TraesCS1D03G0275500.1.CDS"/>
    <property type="gene ID" value="TraesCS1D03G0275500"/>
</dbReference>
<dbReference type="Gramene" id="TraesSYM1D03G00454140.1">
    <property type="protein sequence ID" value="TraesSYM1D03G00454140.1"/>
    <property type="gene ID" value="TraesSYM1D03G00454140"/>
</dbReference>
<dbReference type="Gramene" id="TraesMAC1D03G00447300.1">
    <property type="protein sequence ID" value="TraesMAC1D03G00447300.1"/>
    <property type="gene ID" value="TraesMAC1D03G00447300"/>
</dbReference>
<sequence length="150" mass="16248">MALAGPPRRLRVVHAVSQSAARGHASALPVALANPPRSLHVVPAVSPILNQGTRQESSVTRQPRRRSSISGCCQEFHHTHYFPTEIVDTLPCYMYSGRLLFLIDSGSKEAGVRLQHAVYISRELRGRTEGLGAHSANDDGSAEIALLCIT</sequence>
<evidence type="ECO:0000313" key="2">
    <source>
        <dbReference type="Proteomes" id="UP000019116"/>
    </source>
</evidence>
<reference evidence="1" key="2">
    <citation type="submission" date="2018-10" db="UniProtKB">
        <authorList>
            <consortium name="EnsemblPlants"/>
        </authorList>
    </citation>
    <scope>IDENTIFICATION</scope>
</reference>
<dbReference type="Gramene" id="TraesJAG1D03G00447290.1">
    <property type="protein sequence ID" value="TraesJAG1D03G00447290.1"/>
    <property type="gene ID" value="TraesJAG1D03G00447290"/>
</dbReference>
<dbReference type="Gramene" id="TraesRN1D0100286600.1">
    <property type="protein sequence ID" value="TraesRN1D0100286600.1"/>
    <property type="gene ID" value="TraesRN1D0100286600"/>
</dbReference>
<dbReference type="Gramene" id="TraesCS1D02G116200.1">
    <property type="protein sequence ID" value="TraesCS1D02G116200.1"/>
    <property type="gene ID" value="TraesCS1D02G116200"/>
</dbReference>
<accession>A0A3B5ZSD0</accession>